<dbReference type="InterPro" id="IPR036390">
    <property type="entry name" value="WH_DNA-bd_sf"/>
</dbReference>
<dbReference type="InterPro" id="IPR000847">
    <property type="entry name" value="LysR_HTH_N"/>
</dbReference>
<dbReference type="Pfam" id="PF00126">
    <property type="entry name" value="HTH_1"/>
    <property type="match status" value="1"/>
</dbReference>
<dbReference type="AlphaFoldDB" id="A0A926S4W7"/>
<organism evidence="6 7">
    <name type="scientific">Roseibium aggregatum</name>
    <dbReference type="NCBI Taxonomy" id="187304"/>
    <lineage>
        <taxon>Bacteria</taxon>
        <taxon>Pseudomonadati</taxon>
        <taxon>Pseudomonadota</taxon>
        <taxon>Alphaproteobacteria</taxon>
        <taxon>Hyphomicrobiales</taxon>
        <taxon>Stappiaceae</taxon>
        <taxon>Roseibium</taxon>
    </lineage>
</organism>
<proteinExistence type="inferred from homology"/>
<keyword evidence="2" id="KW-0805">Transcription regulation</keyword>
<dbReference type="SUPFAM" id="SSF53850">
    <property type="entry name" value="Periplasmic binding protein-like II"/>
    <property type="match status" value="1"/>
</dbReference>
<feature type="domain" description="HTH lysR-type" evidence="5">
    <location>
        <begin position="1"/>
        <end position="57"/>
    </location>
</feature>
<dbReference type="PRINTS" id="PR00039">
    <property type="entry name" value="HTHLYSR"/>
</dbReference>
<dbReference type="InterPro" id="IPR005119">
    <property type="entry name" value="LysR_subst-bd"/>
</dbReference>
<dbReference type="Gene3D" id="3.40.190.10">
    <property type="entry name" value="Periplasmic binding protein-like II"/>
    <property type="match status" value="1"/>
</dbReference>
<evidence type="ECO:0000256" key="1">
    <source>
        <dbReference type="ARBA" id="ARBA00009437"/>
    </source>
</evidence>
<dbReference type="PANTHER" id="PTHR30126">
    <property type="entry name" value="HTH-TYPE TRANSCRIPTIONAL REGULATOR"/>
    <property type="match status" value="1"/>
</dbReference>
<keyword evidence="4" id="KW-0804">Transcription</keyword>
<sequence>MDINQLKAFDRVARDGSFTKAAARLNVTQATISMRIRALETEIGAQLFVRGRQVHLTDQGIGFLPYCRRVLGVLQEARETLRRAERGRLAVASLATMIMPLVSNALLRFQRNNREIDVVIRDGRHNQIAAMLHEREVELAVMCWPNLDPLLTSVEPLLVVREDVPLVAAPELAKTFGPSPSIAEILEKTPRYLNLNWWQIAPPAATSIALSAPVRVELPTDPGRSLVEAGEGVGFFVRSSVAGALRDGRLVEIEPKDQEPLFRDIALTVRNTEAMEQVHLMEFAREIAVEGRKLGRVLRDMLQELD</sequence>
<dbReference type="GO" id="GO:0003700">
    <property type="term" value="F:DNA-binding transcription factor activity"/>
    <property type="evidence" value="ECO:0007669"/>
    <property type="project" value="InterPro"/>
</dbReference>
<evidence type="ECO:0000313" key="6">
    <source>
        <dbReference type="EMBL" id="MBD1544822.1"/>
    </source>
</evidence>
<dbReference type="PROSITE" id="PS50931">
    <property type="entry name" value="HTH_LYSR"/>
    <property type="match status" value="1"/>
</dbReference>
<evidence type="ECO:0000313" key="7">
    <source>
        <dbReference type="Proteomes" id="UP000598467"/>
    </source>
</evidence>
<dbReference type="SUPFAM" id="SSF46785">
    <property type="entry name" value="Winged helix' DNA-binding domain"/>
    <property type="match status" value="1"/>
</dbReference>
<dbReference type="CDD" id="cd05466">
    <property type="entry name" value="PBP2_LTTR_substrate"/>
    <property type="match status" value="1"/>
</dbReference>
<comment type="caution">
    <text evidence="6">The sequence shown here is derived from an EMBL/GenBank/DDBJ whole genome shotgun (WGS) entry which is preliminary data.</text>
</comment>
<accession>A0A926S4W7</accession>
<evidence type="ECO:0000259" key="5">
    <source>
        <dbReference type="PROSITE" id="PS50931"/>
    </source>
</evidence>
<dbReference type="Gene3D" id="1.10.10.10">
    <property type="entry name" value="Winged helix-like DNA-binding domain superfamily/Winged helix DNA-binding domain"/>
    <property type="match status" value="1"/>
</dbReference>
<evidence type="ECO:0000256" key="4">
    <source>
        <dbReference type="ARBA" id="ARBA00023163"/>
    </source>
</evidence>
<keyword evidence="3" id="KW-0238">DNA-binding</keyword>
<name>A0A926S4W7_9HYPH</name>
<gene>
    <name evidence="6" type="ORF">HK439_00980</name>
</gene>
<dbReference type="Proteomes" id="UP000598467">
    <property type="component" value="Unassembled WGS sequence"/>
</dbReference>
<dbReference type="GO" id="GO:0000976">
    <property type="term" value="F:transcription cis-regulatory region binding"/>
    <property type="evidence" value="ECO:0007669"/>
    <property type="project" value="TreeGrafter"/>
</dbReference>
<dbReference type="InterPro" id="IPR036388">
    <property type="entry name" value="WH-like_DNA-bd_sf"/>
</dbReference>
<reference evidence="6" key="1">
    <citation type="submission" date="2020-05" db="EMBL/GenBank/DDBJ databases">
        <title>Identification of trans-AT polyketide cluster in two marine bacteria, producers of a novel glutaramide-containing polyketide sesbanimide D and analogs.</title>
        <authorList>
            <person name="Kacar D."/>
            <person name="Rodriguez P."/>
            <person name="Canedo L."/>
            <person name="Gonzalez E."/>
            <person name="Galan B."/>
            <person name="De La Calle F."/>
            <person name="Garcia J.L."/>
        </authorList>
    </citation>
    <scope>NUCLEOTIDE SEQUENCE</scope>
    <source>
        <strain evidence="6">PHM038</strain>
    </source>
</reference>
<comment type="similarity">
    <text evidence="1">Belongs to the LysR transcriptional regulatory family.</text>
</comment>
<dbReference type="EMBL" id="JABFCZ010000001">
    <property type="protein sequence ID" value="MBD1544822.1"/>
    <property type="molecule type" value="Genomic_DNA"/>
</dbReference>
<dbReference type="FunFam" id="1.10.10.10:FF:000001">
    <property type="entry name" value="LysR family transcriptional regulator"/>
    <property type="match status" value="1"/>
</dbReference>
<dbReference type="PANTHER" id="PTHR30126:SF91">
    <property type="entry name" value="LYSR FAMILY TRANSCRIPTIONAL REGULATOR"/>
    <property type="match status" value="1"/>
</dbReference>
<dbReference type="RefSeq" id="WP_190289488.1">
    <property type="nucleotide sequence ID" value="NZ_JABFCZ010000001.1"/>
</dbReference>
<protein>
    <submittedName>
        <fullName evidence="6">LysR family transcriptional regulator</fullName>
    </submittedName>
</protein>
<evidence type="ECO:0000256" key="3">
    <source>
        <dbReference type="ARBA" id="ARBA00023125"/>
    </source>
</evidence>
<dbReference type="Pfam" id="PF03466">
    <property type="entry name" value="LysR_substrate"/>
    <property type="match status" value="1"/>
</dbReference>
<evidence type="ECO:0000256" key="2">
    <source>
        <dbReference type="ARBA" id="ARBA00023015"/>
    </source>
</evidence>